<dbReference type="GO" id="GO:0000981">
    <property type="term" value="F:DNA-binding transcription factor activity, RNA polymerase II-specific"/>
    <property type="evidence" value="ECO:0007669"/>
    <property type="project" value="InterPro"/>
</dbReference>
<comment type="caution">
    <text evidence="2">The sequence shown here is derived from an EMBL/GenBank/DDBJ whole genome shotgun (WGS) entry which is preliminary data.</text>
</comment>
<dbReference type="InterPro" id="IPR036864">
    <property type="entry name" value="Zn2-C6_fun-type_DNA-bd_sf"/>
</dbReference>
<dbReference type="SMART" id="SM00066">
    <property type="entry name" value="GAL4"/>
    <property type="match status" value="2"/>
</dbReference>
<evidence type="ECO:0000259" key="1">
    <source>
        <dbReference type="SMART" id="SM00066"/>
    </source>
</evidence>
<proteinExistence type="predicted"/>
<dbReference type="CDD" id="cd00067">
    <property type="entry name" value="GAL4"/>
    <property type="match status" value="1"/>
</dbReference>
<dbReference type="Proteomes" id="UP000193642">
    <property type="component" value="Unassembled WGS sequence"/>
</dbReference>
<gene>
    <name evidence="2" type="ORF">BCR33DRAFT_583373</name>
</gene>
<name>A0A1Y2CR84_9FUNG</name>
<dbReference type="SUPFAM" id="SSF57701">
    <property type="entry name" value="Zn2/Cys6 DNA-binding domain"/>
    <property type="match status" value="1"/>
</dbReference>
<organism evidence="2 3">
    <name type="scientific">Rhizoclosmatium globosum</name>
    <dbReference type="NCBI Taxonomy" id="329046"/>
    <lineage>
        <taxon>Eukaryota</taxon>
        <taxon>Fungi</taxon>
        <taxon>Fungi incertae sedis</taxon>
        <taxon>Chytridiomycota</taxon>
        <taxon>Chytridiomycota incertae sedis</taxon>
        <taxon>Chytridiomycetes</taxon>
        <taxon>Chytridiales</taxon>
        <taxon>Chytriomycetaceae</taxon>
        <taxon>Rhizoclosmatium</taxon>
    </lineage>
</organism>
<keyword evidence="3" id="KW-1185">Reference proteome</keyword>
<sequence length="160" mass="17868">MSSVSRPSQRTSCSSCQKSKRGCRLLPGTLVCGQCEKRGLAESCDILLYPSHYPRSCDRCSKHHKKCVKNAFGCESCSDAGLECSVSPISSGSGSVVSDFVPRHVRIDQIITAMEKPLLDEYITEDWDIQDPDLMPTYEDYYHVQAFFKSNTVVIMRLST</sequence>
<evidence type="ECO:0000313" key="3">
    <source>
        <dbReference type="Proteomes" id="UP000193642"/>
    </source>
</evidence>
<feature type="domain" description="Zn(2)-C6 fungal-type" evidence="1">
    <location>
        <begin position="56"/>
        <end position="95"/>
    </location>
</feature>
<evidence type="ECO:0000313" key="2">
    <source>
        <dbReference type="EMBL" id="ORY49467.1"/>
    </source>
</evidence>
<protein>
    <recommendedName>
        <fullName evidence="1">Zn(2)-C6 fungal-type domain-containing protein</fullName>
    </recommendedName>
</protein>
<dbReference type="Pfam" id="PF00172">
    <property type="entry name" value="Zn_clus"/>
    <property type="match status" value="1"/>
</dbReference>
<reference evidence="2 3" key="1">
    <citation type="submission" date="2016-07" db="EMBL/GenBank/DDBJ databases">
        <title>Pervasive Adenine N6-methylation of Active Genes in Fungi.</title>
        <authorList>
            <consortium name="DOE Joint Genome Institute"/>
            <person name="Mondo S.J."/>
            <person name="Dannebaum R.O."/>
            <person name="Kuo R.C."/>
            <person name="Labutti K."/>
            <person name="Haridas S."/>
            <person name="Kuo A."/>
            <person name="Salamov A."/>
            <person name="Ahrendt S.R."/>
            <person name="Lipzen A."/>
            <person name="Sullivan W."/>
            <person name="Andreopoulos W.B."/>
            <person name="Clum A."/>
            <person name="Lindquist E."/>
            <person name="Daum C."/>
            <person name="Ramamoorthy G.K."/>
            <person name="Gryganskyi A."/>
            <person name="Culley D."/>
            <person name="Magnuson J.K."/>
            <person name="James T.Y."/>
            <person name="O'Malley M.A."/>
            <person name="Stajich J.E."/>
            <person name="Spatafora J.W."/>
            <person name="Visel A."/>
            <person name="Grigoriev I.V."/>
        </authorList>
    </citation>
    <scope>NUCLEOTIDE SEQUENCE [LARGE SCALE GENOMIC DNA]</scope>
    <source>
        <strain evidence="2 3">JEL800</strain>
    </source>
</reference>
<accession>A0A1Y2CR84</accession>
<dbReference type="EMBL" id="MCGO01000009">
    <property type="protein sequence ID" value="ORY49467.1"/>
    <property type="molecule type" value="Genomic_DNA"/>
</dbReference>
<dbReference type="Gene3D" id="4.10.240.10">
    <property type="entry name" value="Zn(2)-C6 fungal-type DNA-binding domain"/>
    <property type="match status" value="1"/>
</dbReference>
<dbReference type="GO" id="GO:0008270">
    <property type="term" value="F:zinc ion binding"/>
    <property type="evidence" value="ECO:0007669"/>
    <property type="project" value="InterPro"/>
</dbReference>
<feature type="domain" description="Zn(2)-C6 fungal-type" evidence="1">
    <location>
        <begin position="7"/>
        <end position="55"/>
    </location>
</feature>
<dbReference type="AlphaFoldDB" id="A0A1Y2CR84"/>
<dbReference type="InterPro" id="IPR001138">
    <property type="entry name" value="Zn2Cys6_DnaBD"/>
</dbReference>